<dbReference type="Gene3D" id="2.40.420.20">
    <property type="match status" value="1"/>
</dbReference>
<name>A0ABU3LHG3_9FLAO</name>
<dbReference type="Gene3D" id="2.40.50.100">
    <property type="match status" value="1"/>
</dbReference>
<dbReference type="Gene3D" id="1.10.287.470">
    <property type="entry name" value="Helix hairpin bin"/>
    <property type="match status" value="1"/>
</dbReference>
<dbReference type="SUPFAM" id="SSF111369">
    <property type="entry name" value="HlyD-like secretion proteins"/>
    <property type="match status" value="1"/>
</dbReference>
<dbReference type="Pfam" id="PF25973">
    <property type="entry name" value="BSH_CzcB"/>
    <property type="match status" value="1"/>
</dbReference>
<dbReference type="InterPro" id="IPR058648">
    <property type="entry name" value="HH_CzcB-like"/>
</dbReference>
<dbReference type="EMBL" id="JAVTTO010000003">
    <property type="protein sequence ID" value="MDT7832644.1"/>
    <property type="molecule type" value="Genomic_DNA"/>
</dbReference>
<dbReference type="RefSeq" id="WP_349241902.1">
    <property type="nucleotide sequence ID" value="NZ_JAVTTO010000003.1"/>
</dbReference>
<gene>
    <name evidence="7" type="ORF">RQM59_09645</name>
</gene>
<feature type="coiled-coil region" evidence="2">
    <location>
        <begin position="33"/>
        <end position="60"/>
    </location>
</feature>
<keyword evidence="2" id="KW-0175">Coiled coil</keyword>
<feature type="domain" description="CzcB-like alpha-helical hairpin" evidence="3">
    <location>
        <begin position="135"/>
        <end position="191"/>
    </location>
</feature>
<evidence type="ECO:0000259" key="5">
    <source>
        <dbReference type="Pfam" id="PF25967"/>
    </source>
</evidence>
<comment type="similarity">
    <text evidence="1">Belongs to the membrane fusion protein (MFP) (TC 8.A.1) family.</text>
</comment>
<feature type="coiled-coil region" evidence="2">
    <location>
        <begin position="169"/>
        <end position="196"/>
    </location>
</feature>
<evidence type="ECO:0000313" key="8">
    <source>
        <dbReference type="Proteomes" id="UP001257277"/>
    </source>
</evidence>
<evidence type="ECO:0000259" key="6">
    <source>
        <dbReference type="Pfam" id="PF25973"/>
    </source>
</evidence>
<evidence type="ECO:0000256" key="2">
    <source>
        <dbReference type="SAM" id="Coils"/>
    </source>
</evidence>
<organism evidence="7 8">
    <name type="scientific">Asprobacillus argus</name>
    <dbReference type="NCBI Taxonomy" id="3076534"/>
    <lineage>
        <taxon>Bacteria</taxon>
        <taxon>Pseudomonadati</taxon>
        <taxon>Bacteroidota</taxon>
        <taxon>Flavobacteriia</taxon>
        <taxon>Flavobacteriales</taxon>
        <taxon>Flavobacteriaceae</taxon>
        <taxon>Asprobacillus</taxon>
    </lineage>
</organism>
<feature type="domain" description="CusB-like beta-barrel" evidence="4">
    <location>
        <begin position="233"/>
        <end position="304"/>
    </location>
</feature>
<dbReference type="Pfam" id="PF25954">
    <property type="entry name" value="Beta-barrel_RND_2"/>
    <property type="match status" value="1"/>
</dbReference>
<comment type="caution">
    <text evidence="7">The sequence shown here is derived from an EMBL/GenBank/DDBJ whole genome shotgun (WGS) entry which is preliminary data.</text>
</comment>
<dbReference type="PANTHER" id="PTHR30469:SF15">
    <property type="entry name" value="HLYD FAMILY OF SECRETION PROTEINS"/>
    <property type="match status" value="1"/>
</dbReference>
<dbReference type="Pfam" id="PF25967">
    <property type="entry name" value="RND-MFP_C"/>
    <property type="match status" value="1"/>
</dbReference>
<dbReference type="Gene3D" id="2.40.30.170">
    <property type="match status" value="1"/>
</dbReference>
<sequence length="396" mass="44200">MRTIYSLLIATFLFISCGKKEETIETVLATKDVEKIRAKKAELDKEQQTLAEQIKRLNDTIAVLDPSEKIPLITTFVAKQDVFNHYLELQGNVMTKQNVLIYPEVAGLLEKVYVKEGQRVSKGQVLARVDDAGSREQLAQLEVNTQLAKTTYERQKRLWDQKIGSEIQFLQAKTNYESLQNQVAQVKKQLAKFNITAPFTGVIDDVLKDEGTVVAPGQGAEIFRIVNLQNMYIETDVPESYIKNVTNGKEVKVDFPILGTTVDTKIRQTGNFINPVNRTFKIEVAVPNKKGTIKPNLTAKLKINDYTSLKAILIPQSIVSENGKGQQYVYVIKDAKKVKDVIQGTAEQVIITTGKTEGDDIEVLTGITAGDEIVDEGARSVKEGQLVKIKEVKTKK</sequence>
<evidence type="ECO:0000259" key="3">
    <source>
        <dbReference type="Pfam" id="PF25893"/>
    </source>
</evidence>
<dbReference type="InterPro" id="IPR006143">
    <property type="entry name" value="RND_pump_MFP"/>
</dbReference>
<dbReference type="NCBIfam" id="TIGR01730">
    <property type="entry name" value="RND_mfp"/>
    <property type="match status" value="1"/>
</dbReference>
<keyword evidence="8" id="KW-1185">Reference proteome</keyword>
<accession>A0ABU3LHG3</accession>
<evidence type="ECO:0000259" key="4">
    <source>
        <dbReference type="Pfam" id="PF25954"/>
    </source>
</evidence>
<evidence type="ECO:0000256" key="1">
    <source>
        <dbReference type="ARBA" id="ARBA00009477"/>
    </source>
</evidence>
<dbReference type="Proteomes" id="UP001257277">
    <property type="component" value="Unassembled WGS sequence"/>
</dbReference>
<dbReference type="InterPro" id="IPR058627">
    <property type="entry name" value="MdtA-like_C"/>
</dbReference>
<evidence type="ECO:0000313" key="7">
    <source>
        <dbReference type="EMBL" id="MDT7832644.1"/>
    </source>
</evidence>
<proteinExistence type="inferred from homology"/>
<dbReference type="InterPro" id="IPR058647">
    <property type="entry name" value="BSH_CzcB-like"/>
</dbReference>
<feature type="domain" description="CzcB-like barrel-sandwich hybrid" evidence="6">
    <location>
        <begin position="99"/>
        <end position="215"/>
    </location>
</feature>
<reference evidence="7 8" key="1">
    <citation type="submission" date="2023-09" db="EMBL/GenBank/DDBJ databases">
        <title>Novel taxa isolated from Blanes Bay.</title>
        <authorList>
            <person name="Rey-Velasco X."/>
            <person name="Lucena T."/>
        </authorList>
    </citation>
    <scope>NUCLEOTIDE SEQUENCE [LARGE SCALE GENOMIC DNA]</scope>
    <source>
        <strain evidence="7 8">S356</strain>
    </source>
</reference>
<feature type="domain" description="Multidrug resistance protein MdtA-like C-terminal permuted SH3" evidence="5">
    <location>
        <begin position="311"/>
        <end position="378"/>
    </location>
</feature>
<protein>
    <submittedName>
        <fullName evidence="7">Efflux RND transporter periplasmic adaptor subunit</fullName>
    </submittedName>
</protein>
<dbReference type="Pfam" id="PF25893">
    <property type="entry name" value="HH_CzcB"/>
    <property type="match status" value="1"/>
</dbReference>
<dbReference type="PROSITE" id="PS51257">
    <property type="entry name" value="PROKAR_LIPOPROTEIN"/>
    <property type="match status" value="1"/>
</dbReference>
<dbReference type="PANTHER" id="PTHR30469">
    <property type="entry name" value="MULTIDRUG RESISTANCE PROTEIN MDTA"/>
    <property type="match status" value="1"/>
</dbReference>
<dbReference type="InterPro" id="IPR058792">
    <property type="entry name" value="Beta-barrel_RND_2"/>
</dbReference>